<proteinExistence type="predicted"/>
<protein>
    <recommendedName>
        <fullName evidence="5">DoxX family membrane protein</fullName>
    </recommendedName>
</protein>
<dbReference type="EMBL" id="JAGFOA010000005">
    <property type="protein sequence ID" value="MBO3664339.1"/>
    <property type="molecule type" value="Genomic_DNA"/>
</dbReference>
<keyword evidence="1" id="KW-0472">Membrane</keyword>
<gene>
    <name evidence="2" type="ORF">J5V96_02345</name>
    <name evidence="3" type="ORF">J5V96_12590</name>
</gene>
<dbReference type="EMBL" id="JAGFOA010000001">
    <property type="protein sequence ID" value="MBO3662347.1"/>
    <property type="molecule type" value="Genomic_DNA"/>
</dbReference>
<dbReference type="AlphaFoldDB" id="A0A939QK33"/>
<organism evidence="3 4">
    <name type="scientific">Microbacterium stercoris</name>
    <dbReference type="NCBI Taxonomy" id="2820289"/>
    <lineage>
        <taxon>Bacteria</taxon>
        <taxon>Bacillati</taxon>
        <taxon>Actinomycetota</taxon>
        <taxon>Actinomycetes</taxon>
        <taxon>Micrococcales</taxon>
        <taxon>Microbacteriaceae</taxon>
        <taxon>Microbacterium</taxon>
    </lineage>
</organism>
<dbReference type="RefSeq" id="WP_208500033.1">
    <property type="nucleotide sequence ID" value="NZ_JAGFOA010000001.1"/>
</dbReference>
<dbReference type="PANTHER" id="PTHR36974:SF1">
    <property type="entry name" value="DOXX FAMILY MEMBRANE PROTEIN"/>
    <property type="match status" value="1"/>
</dbReference>
<reference evidence="3" key="1">
    <citation type="submission" date="2021-03" db="EMBL/GenBank/DDBJ databases">
        <title>Microbacterium sp. nov., a novel actinobacterium isolated from cow dung.</title>
        <authorList>
            <person name="Zhang L."/>
        </authorList>
    </citation>
    <scope>NUCLEOTIDE SEQUENCE</scope>
    <source>
        <strain evidence="3">NEAU-LLB</strain>
    </source>
</reference>
<feature type="transmembrane region" description="Helical" evidence="1">
    <location>
        <begin position="59"/>
        <end position="77"/>
    </location>
</feature>
<evidence type="ECO:0000313" key="3">
    <source>
        <dbReference type="EMBL" id="MBO3664339.1"/>
    </source>
</evidence>
<sequence>MNVWRQLLAPRPKTHVARTVGRTLLGAMLAFAGIGHLTFARVEFRDQVPELLPVDPDVVVVGSGVAEIALGAALIAVPRRRVPVGLAVALFFIAIFPGNIAQWLGGKDGFGLDTDAKRFVRLFFQPLLVLLALWSTAAWRDRPRLGARRGASRSRR</sequence>
<feature type="transmembrane region" description="Helical" evidence="1">
    <location>
        <begin position="84"/>
        <end position="104"/>
    </location>
</feature>
<keyword evidence="4" id="KW-1185">Reference proteome</keyword>
<evidence type="ECO:0000256" key="1">
    <source>
        <dbReference type="SAM" id="Phobius"/>
    </source>
</evidence>
<evidence type="ECO:0008006" key="5">
    <source>
        <dbReference type="Google" id="ProtNLM"/>
    </source>
</evidence>
<dbReference type="PANTHER" id="PTHR36974">
    <property type="entry name" value="MEMBRANE PROTEIN-RELATED"/>
    <property type="match status" value="1"/>
</dbReference>
<comment type="caution">
    <text evidence="3">The sequence shown here is derived from an EMBL/GenBank/DDBJ whole genome shotgun (WGS) entry which is preliminary data.</text>
</comment>
<name>A0A939QK33_9MICO</name>
<keyword evidence="1" id="KW-0812">Transmembrane</keyword>
<feature type="transmembrane region" description="Helical" evidence="1">
    <location>
        <begin position="20"/>
        <end position="39"/>
    </location>
</feature>
<evidence type="ECO:0000313" key="4">
    <source>
        <dbReference type="Proteomes" id="UP000680132"/>
    </source>
</evidence>
<feature type="transmembrane region" description="Helical" evidence="1">
    <location>
        <begin position="119"/>
        <end position="139"/>
    </location>
</feature>
<evidence type="ECO:0000313" key="2">
    <source>
        <dbReference type="EMBL" id="MBO3662347.1"/>
    </source>
</evidence>
<keyword evidence="1" id="KW-1133">Transmembrane helix</keyword>
<dbReference type="Proteomes" id="UP000680132">
    <property type="component" value="Unassembled WGS sequence"/>
</dbReference>
<accession>A0A939QK33</accession>